<reference evidence="1" key="1">
    <citation type="submission" date="2022-05" db="EMBL/GenBank/DDBJ databases">
        <title>Megaplasmid of Vibrio parahaemolyticus.</title>
        <authorList>
            <person name="Strauch E."/>
            <person name="Borowiak M."/>
        </authorList>
    </citation>
    <scope>NUCLEOTIDE SEQUENCE</scope>
    <source>
        <strain evidence="1">16-VB00198</strain>
        <plasmid evidence="1">pVP-16-VB00198-1</plasmid>
    </source>
</reference>
<dbReference type="EMBL" id="CP097357">
    <property type="protein sequence ID" value="UYV30127.1"/>
    <property type="molecule type" value="Genomic_DNA"/>
</dbReference>
<proteinExistence type="predicted"/>
<gene>
    <name evidence="1" type="ORF">M5598_23955</name>
</gene>
<organism evidence="1 2">
    <name type="scientific">Vibrio parahaemolyticus</name>
    <dbReference type="NCBI Taxonomy" id="670"/>
    <lineage>
        <taxon>Bacteria</taxon>
        <taxon>Pseudomonadati</taxon>
        <taxon>Pseudomonadota</taxon>
        <taxon>Gammaproteobacteria</taxon>
        <taxon>Vibrionales</taxon>
        <taxon>Vibrionaceae</taxon>
        <taxon>Vibrio</taxon>
    </lineage>
</organism>
<dbReference type="RefSeq" id="WP_038129562.1">
    <property type="nucleotide sequence ID" value="NZ_CP062152.1"/>
</dbReference>
<protein>
    <submittedName>
        <fullName evidence="1">Uncharacterized protein</fullName>
    </submittedName>
</protein>
<dbReference type="Proteomes" id="UP001163036">
    <property type="component" value="Plasmid pVP-16-VB00198-1"/>
</dbReference>
<accession>A0A0L7ZDN3</accession>
<evidence type="ECO:0000313" key="1">
    <source>
        <dbReference type="EMBL" id="UYV30127.1"/>
    </source>
</evidence>
<sequence length="86" mass="9686">MKVNKVLMVVLATISLNVQSATYEMERADTYYAIKSDHVASVCFNLARESLIEAGLSPQSAIREDIYNTCMSKLSKLDTFTAKRKY</sequence>
<name>A0A0L7ZDN3_VIBPH</name>
<keyword evidence="1" id="KW-0614">Plasmid</keyword>
<geneLocation type="plasmid" evidence="1 2">
    <name>pVP-16-VB00198-1</name>
</geneLocation>
<dbReference type="AlphaFoldDB" id="A0A0L7ZDN3"/>
<evidence type="ECO:0000313" key="2">
    <source>
        <dbReference type="Proteomes" id="UP001163036"/>
    </source>
</evidence>